<keyword evidence="1" id="KW-0175">Coiled coil</keyword>
<dbReference type="EMBL" id="CAJZBQ010000034">
    <property type="protein sequence ID" value="CAG9323650.1"/>
    <property type="molecule type" value="Genomic_DNA"/>
</dbReference>
<protein>
    <submittedName>
        <fullName evidence="3">Uncharacterized protein</fullName>
    </submittedName>
</protein>
<reference evidence="3" key="1">
    <citation type="submission" date="2021-09" db="EMBL/GenBank/DDBJ databases">
        <authorList>
            <consortium name="AG Swart"/>
            <person name="Singh M."/>
            <person name="Singh A."/>
            <person name="Seah K."/>
            <person name="Emmerich C."/>
        </authorList>
    </citation>
    <scope>NUCLEOTIDE SEQUENCE</scope>
    <source>
        <strain evidence="3">ATCC30299</strain>
    </source>
</reference>
<evidence type="ECO:0000256" key="2">
    <source>
        <dbReference type="SAM" id="MobiDB-lite"/>
    </source>
</evidence>
<evidence type="ECO:0000256" key="1">
    <source>
        <dbReference type="SAM" id="Coils"/>
    </source>
</evidence>
<organism evidence="3 4">
    <name type="scientific">Blepharisma stoltei</name>
    <dbReference type="NCBI Taxonomy" id="1481888"/>
    <lineage>
        <taxon>Eukaryota</taxon>
        <taxon>Sar</taxon>
        <taxon>Alveolata</taxon>
        <taxon>Ciliophora</taxon>
        <taxon>Postciliodesmatophora</taxon>
        <taxon>Heterotrichea</taxon>
        <taxon>Heterotrichida</taxon>
        <taxon>Blepharismidae</taxon>
        <taxon>Blepharisma</taxon>
    </lineage>
</organism>
<feature type="coiled-coil region" evidence="1">
    <location>
        <begin position="64"/>
        <end position="170"/>
    </location>
</feature>
<dbReference type="Proteomes" id="UP001162131">
    <property type="component" value="Unassembled WGS sequence"/>
</dbReference>
<gene>
    <name evidence="3" type="ORF">BSTOLATCC_MIC34299</name>
</gene>
<feature type="coiled-coil region" evidence="1">
    <location>
        <begin position="481"/>
        <end position="536"/>
    </location>
</feature>
<feature type="region of interest" description="Disordered" evidence="2">
    <location>
        <begin position="1"/>
        <end position="33"/>
    </location>
</feature>
<feature type="coiled-coil region" evidence="1">
    <location>
        <begin position="231"/>
        <end position="333"/>
    </location>
</feature>
<feature type="compositionally biased region" description="Basic and acidic residues" evidence="2">
    <location>
        <begin position="1373"/>
        <end position="1386"/>
    </location>
</feature>
<feature type="region of interest" description="Disordered" evidence="2">
    <location>
        <begin position="1373"/>
        <end position="1394"/>
    </location>
</feature>
<evidence type="ECO:0000313" key="3">
    <source>
        <dbReference type="EMBL" id="CAG9323650.1"/>
    </source>
</evidence>
<feature type="coiled-coil region" evidence="1">
    <location>
        <begin position="589"/>
        <end position="717"/>
    </location>
</feature>
<feature type="coiled-coil region" evidence="1">
    <location>
        <begin position="897"/>
        <end position="924"/>
    </location>
</feature>
<feature type="coiled-coil region" evidence="1">
    <location>
        <begin position="1113"/>
        <end position="1175"/>
    </location>
</feature>
<feature type="compositionally biased region" description="Low complexity" evidence="2">
    <location>
        <begin position="1"/>
        <end position="24"/>
    </location>
</feature>
<name>A0AAU9J8R3_9CILI</name>
<accession>A0AAU9J8R3</accession>
<evidence type="ECO:0000313" key="4">
    <source>
        <dbReference type="Proteomes" id="UP001162131"/>
    </source>
</evidence>
<sequence>MNKSKQSSLSRPPSSQRSRKSTPTAFRHSPSMPKFDIEKNYKKAINRSPLSGSKVNLFDKDFLLHRRDAQLWELTQEIKKLEENHKSVVSVLEHKMQNSSAAVSRESELQYENFTNEINSLKEERDSLYTSNIIKSKEIQRLESQIKSDREIYEKEIKNFNQKIEAANVKPYRGVSSLRSSPTHRLSIDLEEEYKKEKERAMTFYNALKRKEKECEAFHHTDSSRTQPKKIENLVIENNDLRKALADAQSDIKRMYVEIKYLNEQIYHQRKTIEGENTVKRQEIEDNLRDEIEDLKIKLKRVIEGKVIIQDDLERTNNKCFEMEIRAKELGQELVTITRELELRNVEYESMHKELEIVKRHNHSKLLKQLDSEKEKSLNLITTITNEINAQVDVLADKLENSEDKLDKLLEFESQLREYLEKSKDEANKSDIEHLESELSKANEIIFELKNKLETESTKRLTEAAFYENEGLKHNSAIKEMKTELKSKKYLEEEYKRLKEDIEELNKKLDSERSKYEKLEEEYKESKISHQKLESKFGLLKTSGEEKSAEISNLKIENSEIVAKLEIMEMKYIEACDALKELHSSTFELNKKEDESEQWQADVEDYKEKINSLSSDLKEALDKNEAYEESLEKNKTEIKNLQEDFENLKDAMKEILDKNEKYEKSLEKNKIEIKNLQETCKDNKNEILEKEKEIEAVSELNSKLKENEESMHEEQIKMKLAIEKLKNQLFTEKSNYEEVLKAKDNELCDLKILQKEQESKNEEAKNKVFYDELEENIEQMRILEETIKSLKEENSANLLKQERAKRAFDAELSTMQQQYDEKIRTLLQMNDETKSELDQVQSKFNEKAKELKLCGDSKKEVLDELASRQSHIKFLEYTLDCIQNTNENNTENWTKNVKELQYKLESEIAKNENLGKELEKANQLLIKHQSGIESQINDMGDKIREQNLLIQSQEKEIQRLHSIISQLEAQPINDENLYVVNTKIEDLESQNEDYIYQIEKLESENKELKENLAEFQEKTDMNACIEISEEFYREKLQKKKEKIIALREKLYEIEVKNNESIMKNSGLENEYVQKSKILKDMQVEYGEQNVRLNEEIQRAEQFESLYTALYADYEEQRKQIVFLQKEIEDMQNSAQSQEKRNSLLEENKEAKNEELIELKQRIIDLEAENKLISDREESINRYRELYGTDSLEGEKIWEEKCGSLQNELFILQVEYTNLQKIYDELKKSQNIEASSYDLEDLDFIVSENKRLEEELILLKKEWQEENEKKNEDLKQKNSEIENLKTEIKINKELLEKYQIENKDVLDNTEVMKKEFNAKVSEMSIELQEAQLKIEENKTAFNELQEYVYSLENEHASVKNDYFKEQEKIAALEKELEQTRQESESKKSPRKKKNA</sequence>
<proteinExistence type="predicted"/>
<feature type="coiled-coil region" evidence="1">
    <location>
        <begin position="823"/>
        <end position="850"/>
    </location>
</feature>
<feature type="coiled-coil region" evidence="1">
    <location>
        <begin position="950"/>
        <end position="1056"/>
    </location>
</feature>
<comment type="caution">
    <text evidence="3">The sequence shown here is derived from an EMBL/GenBank/DDBJ whole genome shotgun (WGS) entry which is preliminary data.</text>
</comment>
<keyword evidence="4" id="KW-1185">Reference proteome</keyword>